<dbReference type="RefSeq" id="WP_089862820.1">
    <property type="nucleotide sequence ID" value="NZ_FOTI01000073.1"/>
</dbReference>
<dbReference type="AlphaFoldDB" id="A0A1I4N9N1"/>
<dbReference type="InterPro" id="IPR029032">
    <property type="entry name" value="AhpD-like"/>
</dbReference>
<reference evidence="2 3" key="1">
    <citation type="submission" date="2016-10" db="EMBL/GenBank/DDBJ databases">
        <authorList>
            <person name="de Groot N.N."/>
        </authorList>
    </citation>
    <scope>NUCLEOTIDE SEQUENCE [LARGE SCALE GENOMIC DNA]</scope>
    <source>
        <strain evidence="2 3">ATCC 51327</strain>
    </source>
</reference>
<dbReference type="PANTHER" id="PTHR33570:SF2">
    <property type="entry name" value="CARBOXYMUCONOLACTONE DECARBOXYLASE-LIKE DOMAIN-CONTAINING PROTEIN"/>
    <property type="match status" value="1"/>
</dbReference>
<dbReference type="OrthoDB" id="9802489at2"/>
<proteinExistence type="predicted"/>
<dbReference type="Gene3D" id="1.20.1290.10">
    <property type="entry name" value="AhpD-like"/>
    <property type="match status" value="1"/>
</dbReference>
<keyword evidence="3" id="KW-1185">Reference proteome</keyword>
<sequence length="253" mass="28182">MEITEKAQTKLKKFFGDSYDFELKKTDPELIEIFANFAFDDVLSDSELDEKDRVMVTLAALVAAQGQGEFKTMLKIALNIGLEPVKIKEVIYQSTAYVGMAKSYDFLKITNQIFKEEGVDLPLAGQSTTDRSTRFEKGLAVQKSIFGEIIDKMHENAPENQKHIQDYLSANCFGDYYTRSGLDLKERELITFAMLAALGGCESQLKGHINGNLSVGNDKAVLLAVLTQLVPYLGYPRTLNALSCLNEVIPESE</sequence>
<dbReference type="InterPro" id="IPR052512">
    <property type="entry name" value="4CMD/NDH-1_regulator"/>
</dbReference>
<evidence type="ECO:0000313" key="3">
    <source>
        <dbReference type="Proteomes" id="UP000199006"/>
    </source>
</evidence>
<feature type="domain" description="Carboxymuconolactone decarboxylase-like" evidence="1">
    <location>
        <begin position="28"/>
        <end position="111"/>
    </location>
</feature>
<evidence type="ECO:0000259" key="1">
    <source>
        <dbReference type="Pfam" id="PF02627"/>
    </source>
</evidence>
<dbReference type="SUPFAM" id="SSF69118">
    <property type="entry name" value="AhpD-like"/>
    <property type="match status" value="1"/>
</dbReference>
<dbReference type="STRING" id="29563.SAMN02983006_02850"/>
<dbReference type="GO" id="GO:0051920">
    <property type="term" value="F:peroxiredoxin activity"/>
    <property type="evidence" value="ECO:0007669"/>
    <property type="project" value="InterPro"/>
</dbReference>
<evidence type="ECO:0000313" key="2">
    <source>
        <dbReference type="EMBL" id="SFM12188.1"/>
    </source>
</evidence>
<protein>
    <submittedName>
        <fullName evidence="2">4-carboxymuconolactone decarboxylase</fullName>
    </submittedName>
</protein>
<dbReference type="InterPro" id="IPR003779">
    <property type="entry name" value="CMD-like"/>
</dbReference>
<gene>
    <name evidence="2" type="ORF">SAMN02983006_02850</name>
</gene>
<dbReference type="EMBL" id="FOTI01000073">
    <property type="protein sequence ID" value="SFM12188.1"/>
    <property type="molecule type" value="Genomic_DNA"/>
</dbReference>
<feature type="domain" description="Carboxymuconolactone decarboxylase-like" evidence="1">
    <location>
        <begin position="164"/>
        <end position="246"/>
    </location>
</feature>
<dbReference type="PANTHER" id="PTHR33570">
    <property type="entry name" value="4-CARBOXYMUCONOLACTONE DECARBOXYLASE FAMILY PROTEIN"/>
    <property type="match status" value="1"/>
</dbReference>
<name>A0A1I4N9N1_9FIRM</name>
<dbReference type="Proteomes" id="UP000199006">
    <property type="component" value="Unassembled WGS sequence"/>
</dbReference>
<organism evidence="2 3">
    <name type="scientific">Halanaerobium salsuginis</name>
    <dbReference type="NCBI Taxonomy" id="29563"/>
    <lineage>
        <taxon>Bacteria</taxon>
        <taxon>Bacillati</taxon>
        <taxon>Bacillota</taxon>
        <taxon>Clostridia</taxon>
        <taxon>Halanaerobiales</taxon>
        <taxon>Halanaerobiaceae</taxon>
        <taxon>Halanaerobium</taxon>
    </lineage>
</organism>
<dbReference type="Pfam" id="PF02627">
    <property type="entry name" value="CMD"/>
    <property type="match status" value="2"/>
</dbReference>
<accession>A0A1I4N9N1</accession>